<evidence type="ECO:0008006" key="3">
    <source>
        <dbReference type="Google" id="ProtNLM"/>
    </source>
</evidence>
<dbReference type="Proteomes" id="UP001367922">
    <property type="component" value="Unassembled WGS sequence"/>
</dbReference>
<accession>A0ABU8G236</accession>
<sequence length="90" mass="10565">MGFEMIDPEENLDFGFEDIADLSRRCKFSDCTHTNEPHCAVKKAISDGTLSEDKFNSYYRDRNEAEYVSRQKNKTKAVDYMKQLKLFQKP</sequence>
<evidence type="ECO:0000313" key="2">
    <source>
        <dbReference type="Proteomes" id="UP001367922"/>
    </source>
</evidence>
<keyword evidence="2" id="KW-1185">Reference proteome</keyword>
<proteinExistence type="predicted"/>
<evidence type="ECO:0000313" key="1">
    <source>
        <dbReference type="EMBL" id="MEI4831507.1"/>
    </source>
</evidence>
<organism evidence="1 2">
    <name type="scientific">Bacillus yunxiaonensis</name>
    <dbReference type="NCBI Taxonomy" id="3127665"/>
    <lineage>
        <taxon>Bacteria</taxon>
        <taxon>Bacillati</taxon>
        <taxon>Bacillota</taxon>
        <taxon>Bacilli</taxon>
        <taxon>Bacillales</taxon>
        <taxon>Bacillaceae</taxon>
        <taxon>Bacillus</taxon>
    </lineage>
</organism>
<protein>
    <recommendedName>
        <fullName evidence="3">Ribosome biogenesis GTPase</fullName>
    </recommendedName>
</protein>
<dbReference type="Gene3D" id="1.10.40.50">
    <property type="entry name" value="Probable gtpase engc, domain 3"/>
    <property type="match status" value="1"/>
</dbReference>
<reference evidence="1 2" key="1">
    <citation type="submission" date="2024-01" db="EMBL/GenBank/DDBJ databases">
        <title>Seven novel Bacillus-like species.</title>
        <authorList>
            <person name="Liu G."/>
        </authorList>
    </citation>
    <scope>NUCLEOTIDE SEQUENCE [LARGE SCALE GENOMIC DNA]</scope>
    <source>
        <strain evidence="1 2">FJAT-53711</strain>
    </source>
</reference>
<dbReference type="EMBL" id="JBAWSV010000007">
    <property type="protein sequence ID" value="MEI4831507.1"/>
    <property type="molecule type" value="Genomic_DNA"/>
</dbReference>
<name>A0ABU8G236_9BACI</name>
<gene>
    <name evidence="1" type="ORF">WAX78_18940</name>
</gene>
<dbReference type="RefSeq" id="WP_336483575.1">
    <property type="nucleotide sequence ID" value="NZ_JBAWSV010000007.1"/>
</dbReference>
<comment type="caution">
    <text evidence="1">The sequence shown here is derived from an EMBL/GenBank/DDBJ whole genome shotgun (WGS) entry which is preliminary data.</text>
</comment>